<dbReference type="RefSeq" id="WP_246053232.1">
    <property type="nucleotide sequence ID" value="NZ_RJKE01000001.1"/>
</dbReference>
<dbReference type="Gene3D" id="1.10.510.10">
    <property type="entry name" value="Transferase(Phosphotransferase) domain 1"/>
    <property type="match status" value="1"/>
</dbReference>
<keyword evidence="5 10" id="KW-0418">Kinase</keyword>
<evidence type="ECO:0000256" key="2">
    <source>
        <dbReference type="ARBA" id="ARBA00022527"/>
    </source>
</evidence>
<evidence type="ECO:0000256" key="8">
    <source>
        <dbReference type="SAM" id="MobiDB-lite"/>
    </source>
</evidence>
<evidence type="ECO:0000256" key="4">
    <source>
        <dbReference type="ARBA" id="ARBA00022741"/>
    </source>
</evidence>
<feature type="domain" description="Protein kinase" evidence="9">
    <location>
        <begin position="8"/>
        <end position="261"/>
    </location>
</feature>
<dbReference type="PANTHER" id="PTHR43289:SF6">
    <property type="entry name" value="SERINE_THREONINE-PROTEIN KINASE NEKL-3"/>
    <property type="match status" value="1"/>
</dbReference>
<dbReference type="PROSITE" id="PS50011">
    <property type="entry name" value="PROTEIN_KINASE_DOM"/>
    <property type="match status" value="1"/>
</dbReference>
<evidence type="ECO:0000256" key="1">
    <source>
        <dbReference type="ARBA" id="ARBA00012513"/>
    </source>
</evidence>
<gene>
    <name evidence="10" type="ORF">EDD29_7944</name>
</gene>
<accession>A0A3N1D9L2</accession>
<feature type="binding site" evidence="7">
    <location>
        <position position="37"/>
    </location>
    <ligand>
        <name>ATP</name>
        <dbReference type="ChEBI" id="CHEBI:30616"/>
    </ligand>
</feature>
<protein>
    <recommendedName>
        <fullName evidence="1">non-specific serine/threonine protein kinase</fullName>
        <ecNumber evidence="1">2.7.11.1</ecNumber>
    </recommendedName>
</protein>
<dbReference type="SUPFAM" id="SSF56112">
    <property type="entry name" value="Protein kinase-like (PK-like)"/>
    <property type="match status" value="1"/>
</dbReference>
<evidence type="ECO:0000259" key="9">
    <source>
        <dbReference type="PROSITE" id="PS50011"/>
    </source>
</evidence>
<dbReference type="GO" id="GO:0004674">
    <property type="term" value="F:protein serine/threonine kinase activity"/>
    <property type="evidence" value="ECO:0007669"/>
    <property type="project" value="UniProtKB-KW"/>
</dbReference>
<dbReference type="EMBL" id="RJKE01000001">
    <property type="protein sequence ID" value="ROO90223.1"/>
    <property type="molecule type" value="Genomic_DNA"/>
</dbReference>
<dbReference type="Proteomes" id="UP000272400">
    <property type="component" value="Unassembled WGS sequence"/>
</dbReference>
<dbReference type="EC" id="2.7.11.1" evidence="1"/>
<feature type="region of interest" description="Disordered" evidence="8">
    <location>
        <begin position="266"/>
        <end position="388"/>
    </location>
</feature>
<feature type="compositionally biased region" description="Basic and acidic residues" evidence="8">
    <location>
        <begin position="329"/>
        <end position="342"/>
    </location>
</feature>
<dbReference type="SMART" id="SM00220">
    <property type="entry name" value="S_TKc"/>
    <property type="match status" value="1"/>
</dbReference>
<keyword evidence="3" id="KW-0808">Transferase</keyword>
<evidence type="ECO:0000313" key="10">
    <source>
        <dbReference type="EMBL" id="ROO90223.1"/>
    </source>
</evidence>
<dbReference type="InterPro" id="IPR000719">
    <property type="entry name" value="Prot_kinase_dom"/>
</dbReference>
<organism evidence="10 11">
    <name type="scientific">Actinocorallia herbida</name>
    <dbReference type="NCBI Taxonomy" id="58109"/>
    <lineage>
        <taxon>Bacteria</taxon>
        <taxon>Bacillati</taxon>
        <taxon>Actinomycetota</taxon>
        <taxon>Actinomycetes</taxon>
        <taxon>Streptosporangiales</taxon>
        <taxon>Thermomonosporaceae</taxon>
        <taxon>Actinocorallia</taxon>
    </lineage>
</organism>
<evidence type="ECO:0000256" key="5">
    <source>
        <dbReference type="ARBA" id="ARBA00022777"/>
    </source>
</evidence>
<dbReference type="InterPro" id="IPR008271">
    <property type="entry name" value="Ser/Thr_kinase_AS"/>
</dbReference>
<name>A0A3N1D9L2_9ACTN</name>
<comment type="caution">
    <text evidence="10">The sequence shown here is derived from an EMBL/GenBank/DDBJ whole genome shotgun (WGS) entry which is preliminary data.</text>
</comment>
<dbReference type="InterPro" id="IPR017441">
    <property type="entry name" value="Protein_kinase_ATP_BS"/>
</dbReference>
<evidence type="ECO:0000256" key="7">
    <source>
        <dbReference type="PROSITE-ProRule" id="PRU10141"/>
    </source>
</evidence>
<dbReference type="PROSITE" id="PS00108">
    <property type="entry name" value="PROTEIN_KINASE_ST"/>
    <property type="match status" value="1"/>
</dbReference>
<keyword evidence="2 10" id="KW-0723">Serine/threonine-protein kinase</keyword>
<dbReference type="Pfam" id="PF00069">
    <property type="entry name" value="Pkinase"/>
    <property type="match status" value="1"/>
</dbReference>
<keyword evidence="4 7" id="KW-0547">Nucleotide-binding</keyword>
<evidence type="ECO:0000313" key="11">
    <source>
        <dbReference type="Proteomes" id="UP000272400"/>
    </source>
</evidence>
<dbReference type="CDD" id="cd14014">
    <property type="entry name" value="STKc_PknB_like"/>
    <property type="match status" value="1"/>
</dbReference>
<keyword evidence="11" id="KW-1185">Reference proteome</keyword>
<dbReference type="GO" id="GO:0005524">
    <property type="term" value="F:ATP binding"/>
    <property type="evidence" value="ECO:0007669"/>
    <property type="project" value="UniProtKB-UniRule"/>
</dbReference>
<dbReference type="PROSITE" id="PS00107">
    <property type="entry name" value="PROTEIN_KINASE_ATP"/>
    <property type="match status" value="1"/>
</dbReference>
<dbReference type="InterPro" id="IPR011009">
    <property type="entry name" value="Kinase-like_dom_sf"/>
</dbReference>
<reference evidence="10 11" key="1">
    <citation type="submission" date="2018-11" db="EMBL/GenBank/DDBJ databases">
        <title>Sequencing the genomes of 1000 actinobacteria strains.</title>
        <authorList>
            <person name="Klenk H.-P."/>
        </authorList>
    </citation>
    <scope>NUCLEOTIDE SEQUENCE [LARGE SCALE GENOMIC DNA]</scope>
    <source>
        <strain evidence="10 11">DSM 44254</strain>
    </source>
</reference>
<evidence type="ECO:0000256" key="3">
    <source>
        <dbReference type="ARBA" id="ARBA00022679"/>
    </source>
</evidence>
<proteinExistence type="predicted"/>
<dbReference type="AlphaFoldDB" id="A0A3N1D9L2"/>
<evidence type="ECO:0000256" key="6">
    <source>
        <dbReference type="ARBA" id="ARBA00022840"/>
    </source>
</evidence>
<sequence length="589" mass="62521">MPSAVGRYRIDRVLGQGAFASVWLGLDDDLNDQVAIKVLSGALLDDLDVRNRFLEEARILRRADSERLVRVHEFGELPDGRPYFVMSFADRGSLSDRMKQGGPLPVSTALAYIEDISHGVEVINELGVIHRDLKPSNILFQTTKDGQGERLLIADLGLAKALAHASGAFTLPVGTPGYMSPEQARFGGGLDVRADVYGVGALSYHLLAGRAPGPAPVKVPPSAHNPAVTPEIDAVVLKALEADRELRWPTADAYAKAIAALRRGEAPLSAAPRPVPPAARTSPDLPSFEPYGSPQPPQEPSGQPRYRPEAPSDAETQAVRYPEGDDATVLDHDPMLDRRPQPPRDTPFGDTPFGRQHPQGPPPPPHGGFTPGRPAAPVPPAAASAPRPPRQRLLLPAVITAGVLVLGAVATVLFRLGGGEPEPKPTPTVALVPLADPSRKIQVSVPAEWTQDTGESIWNPSANAGVDDAADRPVLRATTNKDDFRPADAKSPGVFVGLTTALTLPPKGESDHTAPEDGGCVKGEARSLKIGDLGATITPWTQCKTGVPSITEVGVVKEDKTFGAWVRIKQAAGPDISDQILRTLKLQAP</sequence>
<dbReference type="Gene3D" id="3.30.200.20">
    <property type="entry name" value="Phosphorylase Kinase, domain 1"/>
    <property type="match status" value="1"/>
</dbReference>
<keyword evidence="6 7" id="KW-0067">ATP-binding</keyword>
<dbReference type="PANTHER" id="PTHR43289">
    <property type="entry name" value="MITOGEN-ACTIVATED PROTEIN KINASE KINASE KINASE 20-RELATED"/>
    <property type="match status" value="1"/>
</dbReference>